<dbReference type="EMBL" id="CAJVQA010007861">
    <property type="protein sequence ID" value="CAG8662966.1"/>
    <property type="molecule type" value="Genomic_DNA"/>
</dbReference>
<dbReference type="InterPro" id="IPR027324">
    <property type="entry name" value="MAP2/MAP4/Tau"/>
</dbReference>
<dbReference type="AlphaFoldDB" id="A0A9N9E2Y9"/>
<evidence type="ECO:0000256" key="1">
    <source>
        <dbReference type="ARBA" id="ARBA00004245"/>
    </source>
</evidence>
<evidence type="ECO:0000256" key="4">
    <source>
        <dbReference type="ARBA" id="ARBA00022737"/>
    </source>
</evidence>
<organism evidence="8 9">
    <name type="scientific">Cetraspora pellucida</name>
    <dbReference type="NCBI Taxonomy" id="1433469"/>
    <lineage>
        <taxon>Eukaryota</taxon>
        <taxon>Fungi</taxon>
        <taxon>Fungi incertae sedis</taxon>
        <taxon>Mucoromycota</taxon>
        <taxon>Glomeromycotina</taxon>
        <taxon>Glomeromycetes</taxon>
        <taxon>Diversisporales</taxon>
        <taxon>Gigasporaceae</taxon>
        <taxon>Cetraspora</taxon>
    </lineage>
</organism>
<feature type="compositionally biased region" description="Low complexity" evidence="7">
    <location>
        <begin position="32"/>
        <end position="50"/>
    </location>
</feature>
<evidence type="ECO:0000313" key="8">
    <source>
        <dbReference type="EMBL" id="CAG8662966.1"/>
    </source>
</evidence>
<dbReference type="GO" id="GO:0008017">
    <property type="term" value="F:microtubule binding"/>
    <property type="evidence" value="ECO:0007669"/>
    <property type="project" value="InterPro"/>
</dbReference>
<comment type="caution">
    <text evidence="8">The sequence shown here is derived from an EMBL/GenBank/DDBJ whole genome shotgun (WGS) entry which is preliminary data.</text>
</comment>
<feature type="compositionally biased region" description="Basic and acidic residues" evidence="7">
    <location>
        <begin position="436"/>
        <end position="449"/>
    </location>
</feature>
<dbReference type="PROSITE" id="PS51491">
    <property type="entry name" value="TAU_MAP_2"/>
    <property type="match status" value="6"/>
</dbReference>
<dbReference type="PROSITE" id="PS00229">
    <property type="entry name" value="TAU_MAP_1"/>
    <property type="match status" value="1"/>
</dbReference>
<name>A0A9N9E2Y9_9GLOM</name>
<dbReference type="InterPro" id="IPR001084">
    <property type="entry name" value="MAP_tubulin-bd_rpt"/>
</dbReference>
<evidence type="ECO:0000256" key="2">
    <source>
        <dbReference type="ARBA" id="ARBA00022490"/>
    </source>
</evidence>
<dbReference type="Pfam" id="PF00418">
    <property type="entry name" value="Tubulin-binding"/>
    <property type="match status" value="7"/>
</dbReference>
<evidence type="ECO:0000256" key="7">
    <source>
        <dbReference type="SAM" id="MobiDB-lite"/>
    </source>
</evidence>
<protein>
    <recommendedName>
        <fullName evidence="6">Microtubule-associated protein</fullName>
    </recommendedName>
</protein>
<dbReference type="Proteomes" id="UP000789759">
    <property type="component" value="Unassembled WGS sequence"/>
</dbReference>
<keyword evidence="4" id="KW-0677">Repeat</keyword>
<dbReference type="GO" id="GO:0005874">
    <property type="term" value="C:microtubule"/>
    <property type="evidence" value="ECO:0007669"/>
    <property type="project" value="UniProtKB-KW"/>
</dbReference>
<sequence>MASTKKISAPTTPTIKPTINKNSPTNGSPRPQLTRSQSSDTLSQTSSNSSRGKKSRVSPHIIPTQKNDFSHVKSRVGSLDNISHIPKGGEIKIFSDKPDFSNVGSRIRSLENIDHIPKGGDKKILSIKPDFTNVGSRVGSLENINHTPKGGDKKILSIKPDFSKVGSRIGSLENINHTPKGGDKKIESIKIDFSNITPRVGSLDNIYHTPKGGDIKIKSVKVDFSKVHSRPRVGSLDNIDHVPGGGEKYVPIKIPVKVPLSSVKSKVGSFDNIQHTPCGGDFKIFSRKLSYRDVSPKIRVRSYSNASSIDDNDRSDLVYSPISSLALDESLEVNSPPSDPLADSNTPLTEVLPPIMENLHSEEANDDNYNDEPGYLQASEPPKILQDSQLNDTDLDFKVNVQRKTLLLANESNLPRALSTFEIPPDNSVSPTKPELTADQKKVYDSSWL</sequence>
<proteinExistence type="predicted"/>
<evidence type="ECO:0000313" key="9">
    <source>
        <dbReference type="Proteomes" id="UP000789759"/>
    </source>
</evidence>
<dbReference type="PANTHER" id="PTHR11501">
    <property type="entry name" value="MICROTUBULE-ASSOCIATED PROTEIN"/>
    <property type="match status" value="1"/>
</dbReference>
<evidence type="ECO:0000256" key="6">
    <source>
        <dbReference type="RuleBase" id="RU000686"/>
    </source>
</evidence>
<accession>A0A9N9E2Y9</accession>
<keyword evidence="2 6" id="KW-0963">Cytoplasm</keyword>
<keyword evidence="5 6" id="KW-0206">Cytoskeleton</keyword>
<feature type="compositionally biased region" description="Polar residues" evidence="7">
    <location>
        <begin position="20"/>
        <end position="31"/>
    </location>
</feature>
<comment type="subcellular location">
    <subcellularLocation>
        <location evidence="1 6">Cytoplasm</location>
        <location evidence="1 6">Cytoskeleton</location>
    </subcellularLocation>
</comment>
<dbReference type="PANTHER" id="PTHR11501:SF18">
    <property type="entry name" value="MICROTUBULE-ASSOCIATED PROTEIN"/>
    <property type="match status" value="1"/>
</dbReference>
<feature type="region of interest" description="Disordered" evidence="7">
    <location>
        <begin position="418"/>
        <end position="449"/>
    </location>
</feature>
<keyword evidence="9" id="KW-1185">Reference proteome</keyword>
<feature type="compositionally biased region" description="Low complexity" evidence="7">
    <location>
        <begin position="1"/>
        <end position="19"/>
    </location>
</feature>
<gene>
    <name evidence="8" type="ORF">CPELLU_LOCUS9890</name>
</gene>
<keyword evidence="6" id="KW-0493">Microtubule</keyword>
<feature type="region of interest" description="Disordered" evidence="7">
    <location>
        <begin position="1"/>
        <end position="69"/>
    </location>
</feature>
<keyword evidence="3" id="KW-0597">Phosphoprotein</keyword>
<reference evidence="8" key="1">
    <citation type="submission" date="2021-06" db="EMBL/GenBank/DDBJ databases">
        <authorList>
            <person name="Kallberg Y."/>
            <person name="Tangrot J."/>
            <person name="Rosling A."/>
        </authorList>
    </citation>
    <scope>NUCLEOTIDE SEQUENCE</scope>
    <source>
        <strain evidence="8">FL966</strain>
    </source>
</reference>
<dbReference type="OrthoDB" id="206213at2759"/>
<evidence type="ECO:0000256" key="3">
    <source>
        <dbReference type="ARBA" id="ARBA00022553"/>
    </source>
</evidence>
<evidence type="ECO:0000256" key="5">
    <source>
        <dbReference type="ARBA" id="ARBA00023212"/>
    </source>
</evidence>